<feature type="non-terminal residue" evidence="5">
    <location>
        <position position="1"/>
    </location>
</feature>
<dbReference type="SMART" id="SM00025">
    <property type="entry name" value="Pumilio"/>
    <property type="match status" value="5"/>
</dbReference>
<feature type="compositionally biased region" description="Basic and acidic residues" evidence="3">
    <location>
        <begin position="21"/>
        <end position="47"/>
    </location>
</feature>
<dbReference type="InterPro" id="IPR033133">
    <property type="entry name" value="PUM-HD"/>
</dbReference>
<evidence type="ECO:0000256" key="2">
    <source>
        <dbReference type="ARBA" id="ARBA00022884"/>
    </source>
</evidence>
<dbReference type="Pfam" id="PF08144">
    <property type="entry name" value="CPL"/>
    <property type="match status" value="1"/>
</dbReference>
<dbReference type="GO" id="GO:0005730">
    <property type="term" value="C:nucleolus"/>
    <property type="evidence" value="ECO:0007669"/>
    <property type="project" value="TreeGrafter"/>
</dbReference>
<keyword evidence="1" id="KW-0677">Repeat</keyword>
<dbReference type="InterPro" id="IPR011989">
    <property type="entry name" value="ARM-like"/>
</dbReference>
<sequence>IYKMAKRKLKSNNESVSTNQEKSKKNKTENNNNIKKDKNNKSEIKRTTKEKYAKILLKDGKENHNINNMKEKLEIVNNNSMEKPNWLEFKKKKKELKEKRLAKRFSNIYDISIAAKQLGEKLRKSDCSKLERKKLILKAHDLLRTNYNRIIFTHDMSRIVQWILKYCDAEIRQAIFVELKPSLLSMIESKYAKNCIKTLLKHGSQDIRHEIISSCYGNVVKFMSHSVSAPILELMYSTWATEIEKTYFKQEFYGDMYKQAKDKQIKTVFDVYVTAKDMKAATLSAVKGNLMRILNKKFLNSILVHSIILEFLNNCCVEDRTEIITMLKSSLVELSQTKFGSKVAVLCIWHGTNKDRKIIIKSLKGNIKNISMSEYGYLILLALFDSVDDTVLIKKIIFPEIQDDLTDIALNDYGKHVILYLVARRNSHYFAPSIVKYLQQGDNNATSKKSSHVREKELLDSISDSLLQSVITNTPIWMTNGSTAMVTLAILKTGTGEKLEKAFEAIIMFITNSKSKIKEGDKEHKPIEHAGLHMMLKKLIQNDKELQEKNENTFGKILIDHLETNIIEEWIECNRGCFLLVLLLENETLSVVNTMISKLKPMKNILKLKSNPGAKILLKKLK</sequence>
<dbReference type="EMBL" id="CAJDYZ010001682">
    <property type="protein sequence ID" value="CAD1469058.1"/>
    <property type="molecule type" value="Genomic_DNA"/>
</dbReference>
<dbReference type="Gene3D" id="1.25.10.10">
    <property type="entry name" value="Leucine-rich Repeat Variant"/>
    <property type="match status" value="2"/>
</dbReference>
<evidence type="ECO:0000256" key="3">
    <source>
        <dbReference type="SAM" id="MobiDB-lite"/>
    </source>
</evidence>
<dbReference type="SUPFAM" id="SSF48371">
    <property type="entry name" value="ARM repeat"/>
    <property type="match status" value="1"/>
</dbReference>
<keyword evidence="2" id="KW-0694">RNA-binding</keyword>
<feature type="compositionally biased region" description="Basic residues" evidence="3">
    <location>
        <begin position="1"/>
        <end position="10"/>
    </location>
</feature>
<name>A0A6V7GZ37_9HYME</name>
<dbReference type="InterPro" id="IPR001313">
    <property type="entry name" value="Pumilio_RNA-bd_rpt"/>
</dbReference>
<gene>
    <name evidence="5" type="ORF">MHI_LOCUS92644</name>
</gene>
<protein>
    <recommendedName>
        <fullName evidence="4">PUM-HD domain-containing protein</fullName>
    </recommendedName>
</protein>
<comment type="caution">
    <text evidence="5">The sequence shown here is derived from an EMBL/GenBank/DDBJ whole genome shotgun (WGS) entry which is preliminary data.</text>
</comment>
<evidence type="ECO:0000313" key="5">
    <source>
        <dbReference type="EMBL" id="CAD1469058.1"/>
    </source>
</evidence>
<reference evidence="5" key="1">
    <citation type="submission" date="2020-07" db="EMBL/GenBank/DDBJ databases">
        <authorList>
            <person name="Nazaruddin N."/>
        </authorList>
    </citation>
    <scope>NUCLEOTIDE SEQUENCE</scope>
</reference>
<dbReference type="GO" id="GO:0003729">
    <property type="term" value="F:mRNA binding"/>
    <property type="evidence" value="ECO:0007669"/>
    <property type="project" value="TreeGrafter"/>
</dbReference>
<accession>A0A6V7GZ37</accession>
<feature type="domain" description="PUM-HD" evidence="4">
    <location>
        <begin position="114"/>
        <end position="466"/>
    </location>
</feature>
<dbReference type="PANTHER" id="PTHR13389">
    <property type="entry name" value="PUMILIO HOMOLOG 3"/>
    <property type="match status" value="1"/>
</dbReference>
<proteinExistence type="predicted"/>
<organism evidence="5 6">
    <name type="scientific">Heterotrigona itama</name>
    <dbReference type="NCBI Taxonomy" id="395501"/>
    <lineage>
        <taxon>Eukaryota</taxon>
        <taxon>Metazoa</taxon>
        <taxon>Ecdysozoa</taxon>
        <taxon>Arthropoda</taxon>
        <taxon>Hexapoda</taxon>
        <taxon>Insecta</taxon>
        <taxon>Pterygota</taxon>
        <taxon>Neoptera</taxon>
        <taxon>Endopterygota</taxon>
        <taxon>Hymenoptera</taxon>
        <taxon>Apocrita</taxon>
        <taxon>Aculeata</taxon>
        <taxon>Apoidea</taxon>
        <taxon>Anthophila</taxon>
        <taxon>Apidae</taxon>
        <taxon>Heterotrigona</taxon>
    </lineage>
</organism>
<dbReference type="Proteomes" id="UP000752696">
    <property type="component" value="Unassembled WGS sequence"/>
</dbReference>
<dbReference type="InterPro" id="IPR040059">
    <property type="entry name" value="PUM3"/>
</dbReference>
<keyword evidence="6" id="KW-1185">Reference proteome</keyword>
<feature type="region of interest" description="Disordered" evidence="3">
    <location>
        <begin position="1"/>
        <end position="47"/>
    </location>
</feature>
<evidence type="ECO:0000259" key="4">
    <source>
        <dbReference type="PROSITE" id="PS50303"/>
    </source>
</evidence>
<dbReference type="PANTHER" id="PTHR13389:SF0">
    <property type="entry name" value="PUMILIO HOMOLOG 3"/>
    <property type="match status" value="1"/>
</dbReference>
<dbReference type="InterPro" id="IPR012959">
    <property type="entry name" value="CPL_dom"/>
</dbReference>
<dbReference type="PROSITE" id="PS50303">
    <property type="entry name" value="PUM_HD"/>
    <property type="match status" value="1"/>
</dbReference>
<dbReference type="InterPro" id="IPR016024">
    <property type="entry name" value="ARM-type_fold"/>
</dbReference>
<dbReference type="AlphaFoldDB" id="A0A6V7GZ37"/>
<evidence type="ECO:0000313" key="6">
    <source>
        <dbReference type="Proteomes" id="UP000752696"/>
    </source>
</evidence>
<dbReference type="GO" id="GO:0006417">
    <property type="term" value="P:regulation of translation"/>
    <property type="evidence" value="ECO:0007669"/>
    <property type="project" value="TreeGrafter"/>
</dbReference>
<evidence type="ECO:0000256" key="1">
    <source>
        <dbReference type="ARBA" id="ARBA00022737"/>
    </source>
</evidence>
<dbReference type="OrthoDB" id="497380at2759"/>